<comment type="caution">
    <text evidence="3">The sequence shown here is derived from an EMBL/GenBank/DDBJ whole genome shotgun (WGS) entry which is preliminary data.</text>
</comment>
<feature type="domain" description="PD-(D/E)XK endonuclease-like" evidence="2">
    <location>
        <begin position="135"/>
        <end position="408"/>
    </location>
</feature>
<evidence type="ECO:0000259" key="2">
    <source>
        <dbReference type="Pfam" id="PF12705"/>
    </source>
</evidence>
<dbReference type="InterPro" id="IPR038726">
    <property type="entry name" value="PDDEXK_AddAB-type"/>
</dbReference>
<feature type="compositionally biased region" description="Pro residues" evidence="1">
    <location>
        <begin position="121"/>
        <end position="132"/>
    </location>
</feature>
<dbReference type="InterPro" id="IPR011604">
    <property type="entry name" value="PDDEXK-like_dom_sf"/>
</dbReference>
<dbReference type="SUPFAM" id="SSF52980">
    <property type="entry name" value="Restriction endonuclease-like"/>
    <property type="match status" value="1"/>
</dbReference>
<feature type="region of interest" description="Disordered" evidence="1">
    <location>
        <begin position="102"/>
        <end position="134"/>
    </location>
</feature>
<accession>E6Q7Q8</accession>
<dbReference type="EMBL" id="CABO01000052">
    <property type="protein sequence ID" value="CBI03233.1"/>
    <property type="molecule type" value="Genomic_DNA"/>
</dbReference>
<gene>
    <name evidence="3" type="ORF">CARN4_1392</name>
</gene>
<reference evidence="3" key="1">
    <citation type="submission" date="2009-10" db="EMBL/GenBank/DDBJ databases">
        <title>Diversity of trophic interactions inside an arsenic-rich microbial ecosystem.</title>
        <authorList>
            <person name="Bertin P.N."/>
            <person name="Heinrich-Salmeron A."/>
            <person name="Pelletier E."/>
            <person name="Goulhen-Chollet F."/>
            <person name="Arsene-Ploetze F."/>
            <person name="Gallien S."/>
            <person name="Calteau A."/>
            <person name="Vallenet D."/>
            <person name="Casiot C."/>
            <person name="Chane-Woon-Ming B."/>
            <person name="Giloteaux L."/>
            <person name="Barakat M."/>
            <person name="Bonnefoy V."/>
            <person name="Bruneel O."/>
            <person name="Chandler M."/>
            <person name="Cleiss J."/>
            <person name="Duran R."/>
            <person name="Elbaz-Poulichet F."/>
            <person name="Fonknechten N."/>
            <person name="Lauga B."/>
            <person name="Mornico D."/>
            <person name="Ortet P."/>
            <person name="Schaeffer C."/>
            <person name="Siguier P."/>
            <person name="Alexander Thil Smith A."/>
            <person name="Van Dorsselaer A."/>
            <person name="Weissenbach J."/>
            <person name="Medigue C."/>
            <person name="Le Paslier D."/>
        </authorList>
    </citation>
    <scope>NUCLEOTIDE SEQUENCE</scope>
</reference>
<dbReference type="Pfam" id="PF12705">
    <property type="entry name" value="PDDEXK_1"/>
    <property type="match status" value="1"/>
</dbReference>
<protein>
    <recommendedName>
        <fullName evidence="2">PD-(D/E)XK endonuclease-like domain-containing protein</fullName>
    </recommendedName>
</protein>
<proteinExistence type="predicted"/>
<dbReference type="AlphaFoldDB" id="E6Q7Q8"/>
<sequence>MKFAMLHPTIAQDALAWSNRGDRSALERLLLAYPAISSISATAAIALARASRRSLEDGSGLPLSEDPLEGDAFLHWQSAAREARAYREPDALQKLIEAAAGSRPKYAAPPQGDAVAASSPAPEPPQPVPTPSRPFSASALNMFVDCRRRWFYRYVCDPIDEPNAPAASYGTAFHAALEHFHTEFTRPSEALRTEMQQRLDTLVIEAFDRARPTFDTVVEVELQKQRARRTALRYIDWLCERAAQLPFEVVGIERRVSPTIGDRQFVGFIDRIDRFENDGSLAVIDYKTGSIAESAKEYRERVRRFEDFQLPFYYWSQQLAGESVARLALVPLKDHTVPVVPIELEVVSASAPPRDNGARGTISILDLERARDRMVELADEIRSDRIAAFSASTDPESCAYCVYTLACRARPQPEPERFSR</sequence>
<dbReference type="Gene3D" id="3.90.320.10">
    <property type="match status" value="1"/>
</dbReference>
<evidence type="ECO:0000256" key="1">
    <source>
        <dbReference type="SAM" id="MobiDB-lite"/>
    </source>
</evidence>
<organism evidence="3">
    <name type="scientific">mine drainage metagenome</name>
    <dbReference type="NCBI Taxonomy" id="410659"/>
    <lineage>
        <taxon>unclassified sequences</taxon>
        <taxon>metagenomes</taxon>
        <taxon>ecological metagenomes</taxon>
    </lineage>
</organism>
<name>E6Q7Q8_9ZZZZ</name>
<evidence type="ECO:0000313" key="3">
    <source>
        <dbReference type="EMBL" id="CBI03233.1"/>
    </source>
</evidence>
<dbReference type="InterPro" id="IPR011335">
    <property type="entry name" value="Restrct_endonuc-II-like"/>
</dbReference>